<evidence type="ECO:0000313" key="1">
    <source>
        <dbReference type="EMBL" id="KAK6780874.1"/>
    </source>
</evidence>
<comment type="caution">
    <text evidence="1">The sequence shown here is derived from an EMBL/GenBank/DDBJ whole genome shotgun (WGS) entry which is preliminary data.</text>
</comment>
<keyword evidence="2" id="KW-1185">Reference proteome</keyword>
<name>A0AAN8T6V4_SOLBU</name>
<gene>
    <name evidence="1" type="ORF">RDI58_023058</name>
</gene>
<evidence type="ECO:0000313" key="2">
    <source>
        <dbReference type="Proteomes" id="UP001371456"/>
    </source>
</evidence>
<dbReference type="Proteomes" id="UP001371456">
    <property type="component" value="Unassembled WGS sequence"/>
</dbReference>
<dbReference type="EMBL" id="JBANQN010000009">
    <property type="protein sequence ID" value="KAK6780874.1"/>
    <property type="molecule type" value="Genomic_DNA"/>
</dbReference>
<sequence>MRSSITIYLLSAIT</sequence>
<protein>
    <submittedName>
        <fullName evidence="1">Uncharacterized protein</fullName>
    </submittedName>
</protein>
<accession>A0AAN8T6V4</accession>
<reference evidence="1 2" key="1">
    <citation type="submission" date="2024-02" db="EMBL/GenBank/DDBJ databases">
        <title>de novo genome assembly of Solanum bulbocastanum strain 11H21.</title>
        <authorList>
            <person name="Hosaka A.J."/>
        </authorList>
    </citation>
    <scope>NUCLEOTIDE SEQUENCE [LARGE SCALE GENOMIC DNA]</scope>
    <source>
        <tissue evidence="1">Young leaves</tissue>
    </source>
</reference>
<proteinExistence type="predicted"/>
<organism evidence="1 2">
    <name type="scientific">Solanum bulbocastanum</name>
    <name type="common">Wild potato</name>
    <dbReference type="NCBI Taxonomy" id="147425"/>
    <lineage>
        <taxon>Eukaryota</taxon>
        <taxon>Viridiplantae</taxon>
        <taxon>Streptophyta</taxon>
        <taxon>Embryophyta</taxon>
        <taxon>Tracheophyta</taxon>
        <taxon>Spermatophyta</taxon>
        <taxon>Magnoliopsida</taxon>
        <taxon>eudicotyledons</taxon>
        <taxon>Gunneridae</taxon>
        <taxon>Pentapetalae</taxon>
        <taxon>asterids</taxon>
        <taxon>lamiids</taxon>
        <taxon>Solanales</taxon>
        <taxon>Solanaceae</taxon>
        <taxon>Solanoideae</taxon>
        <taxon>Solaneae</taxon>
        <taxon>Solanum</taxon>
    </lineage>
</organism>